<dbReference type="Pfam" id="PF13396">
    <property type="entry name" value="PLDc_N"/>
    <property type="match status" value="1"/>
</dbReference>
<accession>A0A4Y4B2V9</accession>
<dbReference type="GO" id="GO:0005886">
    <property type="term" value="C:plasma membrane"/>
    <property type="evidence" value="ECO:0007669"/>
    <property type="project" value="UniProtKB-SubCell"/>
</dbReference>
<protein>
    <recommendedName>
        <fullName evidence="7">Cardiolipin synthase N-terminal domain-containing protein</fullName>
    </recommendedName>
</protein>
<sequence length="77" mass="8731">MNPVNFDTSMLLPLMPVLVLVAVLIGWSLVDIIRRPVEHLPKWAWVLIVLFAVPVGAVIYSIIGRARGERLRDEDLR</sequence>
<evidence type="ECO:0000256" key="1">
    <source>
        <dbReference type="ARBA" id="ARBA00004651"/>
    </source>
</evidence>
<reference evidence="8 9" key="1">
    <citation type="submission" date="2019-06" db="EMBL/GenBank/DDBJ databases">
        <title>Whole genome shotgun sequence of Microbacterium liquefaciens NBRC 15037.</title>
        <authorList>
            <person name="Hosoyama A."/>
            <person name="Uohara A."/>
            <person name="Ohji S."/>
            <person name="Ichikawa N."/>
        </authorList>
    </citation>
    <scope>NUCLEOTIDE SEQUENCE [LARGE SCALE GENOMIC DNA]</scope>
    <source>
        <strain evidence="8 9">NBRC 15037</strain>
    </source>
</reference>
<evidence type="ECO:0000256" key="2">
    <source>
        <dbReference type="ARBA" id="ARBA00022475"/>
    </source>
</evidence>
<evidence type="ECO:0000256" key="6">
    <source>
        <dbReference type="SAM" id="Phobius"/>
    </source>
</evidence>
<keyword evidence="5 6" id="KW-0472">Membrane</keyword>
<dbReference type="RefSeq" id="WP_218026599.1">
    <property type="nucleotide sequence ID" value="NZ_BJNQ01000004.1"/>
</dbReference>
<keyword evidence="3 6" id="KW-0812">Transmembrane</keyword>
<proteinExistence type="predicted"/>
<evidence type="ECO:0000313" key="8">
    <source>
        <dbReference type="EMBL" id="GEC74808.1"/>
    </source>
</evidence>
<evidence type="ECO:0000256" key="3">
    <source>
        <dbReference type="ARBA" id="ARBA00022692"/>
    </source>
</evidence>
<organism evidence="8 9">
    <name type="scientific">Microbacterium maritypicum</name>
    <name type="common">Microbacterium liquefaciens</name>
    <dbReference type="NCBI Taxonomy" id="33918"/>
    <lineage>
        <taxon>Bacteria</taxon>
        <taxon>Bacillati</taxon>
        <taxon>Actinomycetota</taxon>
        <taxon>Actinomycetes</taxon>
        <taxon>Micrococcales</taxon>
        <taxon>Microbacteriaceae</taxon>
        <taxon>Microbacterium</taxon>
    </lineage>
</organism>
<dbReference type="EMBL" id="BJNQ01000004">
    <property type="protein sequence ID" value="GEC74808.1"/>
    <property type="molecule type" value="Genomic_DNA"/>
</dbReference>
<feature type="transmembrane region" description="Helical" evidence="6">
    <location>
        <begin position="42"/>
        <end position="63"/>
    </location>
</feature>
<comment type="caution">
    <text evidence="8">The sequence shown here is derived from an EMBL/GenBank/DDBJ whole genome shotgun (WGS) entry which is preliminary data.</text>
</comment>
<keyword evidence="4 6" id="KW-1133">Transmembrane helix</keyword>
<gene>
    <name evidence="8" type="ORF">MLI01_09530</name>
</gene>
<comment type="subcellular location">
    <subcellularLocation>
        <location evidence="1">Cell membrane</location>
        <topology evidence="1">Multi-pass membrane protein</topology>
    </subcellularLocation>
</comment>
<dbReference type="AlphaFoldDB" id="A0A4Y4B2V9"/>
<keyword evidence="2" id="KW-1003">Cell membrane</keyword>
<evidence type="ECO:0000256" key="5">
    <source>
        <dbReference type="ARBA" id="ARBA00023136"/>
    </source>
</evidence>
<evidence type="ECO:0000259" key="7">
    <source>
        <dbReference type="Pfam" id="PF13396"/>
    </source>
</evidence>
<evidence type="ECO:0000256" key="4">
    <source>
        <dbReference type="ARBA" id="ARBA00022989"/>
    </source>
</evidence>
<evidence type="ECO:0000313" key="9">
    <source>
        <dbReference type="Proteomes" id="UP000317410"/>
    </source>
</evidence>
<dbReference type="InterPro" id="IPR027379">
    <property type="entry name" value="CLS_N"/>
</dbReference>
<feature type="domain" description="Cardiolipin synthase N-terminal" evidence="7">
    <location>
        <begin position="24"/>
        <end position="65"/>
    </location>
</feature>
<name>A0A4Y4B2V9_MICMQ</name>
<feature type="transmembrane region" description="Helical" evidence="6">
    <location>
        <begin position="12"/>
        <end position="30"/>
    </location>
</feature>
<dbReference type="Proteomes" id="UP000317410">
    <property type="component" value="Unassembled WGS sequence"/>
</dbReference>